<dbReference type="AlphaFoldDB" id="A0A0L9U691"/>
<evidence type="ECO:0000313" key="1">
    <source>
        <dbReference type="EMBL" id="KOM38305.1"/>
    </source>
</evidence>
<sequence>MGQPLLDNHLWSFIYWVTIFGHLSADFLDISLVVNHPDITTDKKVKAYNNHINKVLRICEYKEVDVFGEAFQSTHNGSKIGNSSLCQMGFILQGNTYIHRDDVGNPIEEDEDQQMDDILDEARPFAQLLSAPFTL</sequence>
<proteinExistence type="predicted"/>
<dbReference type="Gramene" id="KOM38305">
    <property type="protein sequence ID" value="KOM38305"/>
    <property type="gene ID" value="LR48_Vigan03g168700"/>
</dbReference>
<organism evidence="1 2">
    <name type="scientific">Phaseolus angularis</name>
    <name type="common">Azuki bean</name>
    <name type="synonym">Vigna angularis</name>
    <dbReference type="NCBI Taxonomy" id="3914"/>
    <lineage>
        <taxon>Eukaryota</taxon>
        <taxon>Viridiplantae</taxon>
        <taxon>Streptophyta</taxon>
        <taxon>Embryophyta</taxon>
        <taxon>Tracheophyta</taxon>
        <taxon>Spermatophyta</taxon>
        <taxon>Magnoliopsida</taxon>
        <taxon>eudicotyledons</taxon>
        <taxon>Gunneridae</taxon>
        <taxon>Pentapetalae</taxon>
        <taxon>rosids</taxon>
        <taxon>fabids</taxon>
        <taxon>Fabales</taxon>
        <taxon>Fabaceae</taxon>
        <taxon>Papilionoideae</taxon>
        <taxon>50 kb inversion clade</taxon>
        <taxon>NPAAA clade</taxon>
        <taxon>indigoferoid/millettioid clade</taxon>
        <taxon>Phaseoleae</taxon>
        <taxon>Vigna</taxon>
    </lineage>
</organism>
<name>A0A0L9U691_PHAAN</name>
<reference evidence="2" key="1">
    <citation type="journal article" date="2015" name="Proc. Natl. Acad. Sci. U.S.A.">
        <title>Genome sequencing of adzuki bean (Vigna angularis) provides insight into high starch and low fat accumulation and domestication.</title>
        <authorList>
            <person name="Yang K."/>
            <person name="Tian Z."/>
            <person name="Chen C."/>
            <person name="Luo L."/>
            <person name="Zhao B."/>
            <person name="Wang Z."/>
            <person name="Yu L."/>
            <person name="Li Y."/>
            <person name="Sun Y."/>
            <person name="Li W."/>
            <person name="Chen Y."/>
            <person name="Li Y."/>
            <person name="Zhang Y."/>
            <person name="Ai D."/>
            <person name="Zhao J."/>
            <person name="Shang C."/>
            <person name="Ma Y."/>
            <person name="Wu B."/>
            <person name="Wang M."/>
            <person name="Gao L."/>
            <person name="Sun D."/>
            <person name="Zhang P."/>
            <person name="Guo F."/>
            <person name="Wang W."/>
            <person name="Li Y."/>
            <person name="Wang J."/>
            <person name="Varshney R.K."/>
            <person name="Wang J."/>
            <person name="Ling H.Q."/>
            <person name="Wan P."/>
        </authorList>
    </citation>
    <scope>NUCLEOTIDE SEQUENCE</scope>
    <source>
        <strain evidence="2">cv. Jingnong 6</strain>
    </source>
</reference>
<gene>
    <name evidence="1" type="ORF">LR48_Vigan03g168700</name>
</gene>
<dbReference type="EMBL" id="CM003373">
    <property type="protein sequence ID" value="KOM38305.1"/>
    <property type="molecule type" value="Genomic_DNA"/>
</dbReference>
<evidence type="ECO:0000313" key="2">
    <source>
        <dbReference type="Proteomes" id="UP000053144"/>
    </source>
</evidence>
<accession>A0A0L9U691</accession>
<dbReference type="Proteomes" id="UP000053144">
    <property type="component" value="Chromosome 3"/>
</dbReference>
<protein>
    <submittedName>
        <fullName evidence="1">Uncharacterized protein</fullName>
    </submittedName>
</protein>